<dbReference type="PANTHER" id="PTHR46165">
    <property type="entry name" value="SET AND MYND DOMAIN-CONTAINING PROTEIN 4"/>
    <property type="match status" value="1"/>
</dbReference>
<name>A0A482VTB4_ASBVE</name>
<dbReference type="Gene3D" id="6.10.140.2220">
    <property type="match status" value="1"/>
</dbReference>
<keyword evidence="2" id="KW-0808">Transferase</keyword>
<dbReference type="Proteomes" id="UP000292052">
    <property type="component" value="Unassembled WGS sequence"/>
</dbReference>
<dbReference type="PROSITE" id="PS50865">
    <property type="entry name" value="ZF_MYND_2"/>
    <property type="match status" value="1"/>
</dbReference>
<dbReference type="GO" id="GO:0008276">
    <property type="term" value="F:protein methyltransferase activity"/>
    <property type="evidence" value="ECO:0007669"/>
    <property type="project" value="UniProtKB-ARBA"/>
</dbReference>
<feature type="domain" description="MYND-type" evidence="9">
    <location>
        <begin position="77"/>
        <end position="116"/>
    </location>
</feature>
<dbReference type="Gene3D" id="2.170.270.10">
    <property type="entry name" value="SET domain"/>
    <property type="match status" value="1"/>
</dbReference>
<dbReference type="GO" id="GO:0008757">
    <property type="term" value="F:S-adenosylmethionine-dependent methyltransferase activity"/>
    <property type="evidence" value="ECO:0007669"/>
    <property type="project" value="UniProtKB-ARBA"/>
</dbReference>
<dbReference type="PROSITE" id="PS01360">
    <property type="entry name" value="ZF_MYND_1"/>
    <property type="match status" value="1"/>
</dbReference>
<evidence type="ECO:0000313" key="10">
    <source>
        <dbReference type="EMBL" id="RZC35970.1"/>
    </source>
</evidence>
<dbReference type="Gene3D" id="1.25.40.10">
    <property type="entry name" value="Tetratricopeptide repeat domain"/>
    <property type="match status" value="1"/>
</dbReference>
<dbReference type="GO" id="GO:0032259">
    <property type="term" value="P:methylation"/>
    <property type="evidence" value="ECO:0007669"/>
    <property type="project" value="UniProtKB-KW"/>
</dbReference>
<sequence length="495" mass="58318">MHSQKWIVIKKVFMKFQNFLMEKINVWHMHLQNYNKDSGRHIVANTNIRRGDILFIEKAFIFAPVFKENKEFYSFKCYNCLKDIISSVPCKFCTVCVYCDENCRDVSWKKCHKWECKGMQASIWFDLGIAFPAFKAMLKGASLGFHTVESNYDEDLKCFGDKHDNYRYFNRLLSNIYKNKNVAPYIVMAAIVISYLEKYTDFFPWFLKQPNCPKKDLDSLIKYVGGLITKHIAQLACNSSTIEHWTSSSFICDTIVVKALEDIPQNEEIFNCYGIDYRGMIREQRQYACRKLYHFECKCIICSDPANELDMLDSYLCPKCKGLVPEINNTVLSFCINCGEKYHLKPFRKINTEAQKYMESDSPNQLELLVKSLKIREKILYKHHKDFEEVYYRLYSFYVEHGDAENMFKYFHLWLENEKARRGSNSRGIGTKLYEAALAILHCLQNGQPKNCTNLKAFLQNVEFMIKEAKVILNLYYPAYITNRLNRKIQFISTK</sequence>
<dbReference type="InterPro" id="IPR052097">
    <property type="entry name" value="SET-MYND_domain_protein"/>
</dbReference>
<feature type="domain" description="SET" evidence="8">
    <location>
        <begin position="5"/>
        <end position="274"/>
    </location>
</feature>
<dbReference type="AlphaFoldDB" id="A0A482VTB4"/>
<evidence type="ECO:0000259" key="9">
    <source>
        <dbReference type="PROSITE" id="PS50865"/>
    </source>
</evidence>
<accession>A0A482VTB4</accession>
<keyword evidence="5 7" id="KW-0863">Zinc-finger</keyword>
<comment type="caution">
    <text evidence="10">The sequence shown here is derived from an EMBL/GenBank/DDBJ whole genome shotgun (WGS) entry which is preliminary data.</text>
</comment>
<gene>
    <name evidence="10" type="ORF">BDFB_010871</name>
</gene>
<dbReference type="GO" id="GO:0005737">
    <property type="term" value="C:cytoplasm"/>
    <property type="evidence" value="ECO:0007669"/>
    <property type="project" value="TreeGrafter"/>
</dbReference>
<dbReference type="PROSITE" id="PS50280">
    <property type="entry name" value="SET"/>
    <property type="match status" value="1"/>
</dbReference>
<proteinExistence type="predicted"/>
<dbReference type="PANTHER" id="PTHR46165:SF2">
    <property type="entry name" value="SET AND MYND DOMAIN-CONTAINING PROTEIN 4"/>
    <property type="match status" value="1"/>
</dbReference>
<evidence type="ECO:0000256" key="1">
    <source>
        <dbReference type="ARBA" id="ARBA00022603"/>
    </source>
</evidence>
<dbReference type="InterPro" id="IPR001214">
    <property type="entry name" value="SET_dom"/>
</dbReference>
<reference evidence="10 11" key="1">
    <citation type="submission" date="2017-03" db="EMBL/GenBank/DDBJ databases">
        <title>Genome of the blue death feigning beetle - Asbolus verrucosus.</title>
        <authorList>
            <person name="Rider S.D."/>
        </authorList>
    </citation>
    <scope>NUCLEOTIDE SEQUENCE [LARGE SCALE GENOMIC DNA]</scope>
    <source>
        <strain evidence="10">Butters</strain>
        <tissue evidence="10">Head and leg muscle</tissue>
    </source>
</reference>
<evidence type="ECO:0000256" key="7">
    <source>
        <dbReference type="PROSITE-ProRule" id="PRU00134"/>
    </source>
</evidence>
<dbReference type="EMBL" id="QDEB01066464">
    <property type="protein sequence ID" value="RZC35970.1"/>
    <property type="molecule type" value="Genomic_DNA"/>
</dbReference>
<protein>
    <submittedName>
        <fullName evidence="10">SET and MYND domain-containing protein 4-like</fullName>
    </submittedName>
</protein>
<keyword evidence="4" id="KW-0479">Metal-binding</keyword>
<keyword evidence="3" id="KW-0949">S-adenosyl-L-methionine</keyword>
<evidence type="ECO:0000259" key="8">
    <source>
        <dbReference type="PROSITE" id="PS50280"/>
    </source>
</evidence>
<dbReference type="InterPro" id="IPR002893">
    <property type="entry name" value="Znf_MYND"/>
</dbReference>
<dbReference type="OrthoDB" id="62495at2759"/>
<dbReference type="GO" id="GO:0008170">
    <property type="term" value="F:N-methyltransferase activity"/>
    <property type="evidence" value="ECO:0007669"/>
    <property type="project" value="UniProtKB-ARBA"/>
</dbReference>
<evidence type="ECO:0000256" key="2">
    <source>
        <dbReference type="ARBA" id="ARBA00022679"/>
    </source>
</evidence>
<dbReference type="GO" id="GO:0008270">
    <property type="term" value="F:zinc ion binding"/>
    <property type="evidence" value="ECO:0007669"/>
    <property type="project" value="UniProtKB-KW"/>
</dbReference>
<dbReference type="GO" id="GO:0005634">
    <property type="term" value="C:nucleus"/>
    <property type="evidence" value="ECO:0007669"/>
    <property type="project" value="TreeGrafter"/>
</dbReference>
<keyword evidence="11" id="KW-1185">Reference proteome</keyword>
<dbReference type="InterPro" id="IPR011990">
    <property type="entry name" value="TPR-like_helical_dom_sf"/>
</dbReference>
<dbReference type="GO" id="GO:0042826">
    <property type="term" value="F:histone deacetylase binding"/>
    <property type="evidence" value="ECO:0007669"/>
    <property type="project" value="TreeGrafter"/>
</dbReference>
<dbReference type="SUPFAM" id="SSF82199">
    <property type="entry name" value="SET domain"/>
    <property type="match status" value="1"/>
</dbReference>
<keyword evidence="6" id="KW-0862">Zinc</keyword>
<dbReference type="STRING" id="1661398.A0A482VTB4"/>
<dbReference type="SUPFAM" id="SSF144232">
    <property type="entry name" value="HIT/MYND zinc finger-like"/>
    <property type="match status" value="1"/>
</dbReference>
<evidence type="ECO:0000256" key="3">
    <source>
        <dbReference type="ARBA" id="ARBA00022691"/>
    </source>
</evidence>
<organism evidence="10 11">
    <name type="scientific">Asbolus verrucosus</name>
    <name type="common">Desert ironclad beetle</name>
    <dbReference type="NCBI Taxonomy" id="1661398"/>
    <lineage>
        <taxon>Eukaryota</taxon>
        <taxon>Metazoa</taxon>
        <taxon>Ecdysozoa</taxon>
        <taxon>Arthropoda</taxon>
        <taxon>Hexapoda</taxon>
        <taxon>Insecta</taxon>
        <taxon>Pterygota</taxon>
        <taxon>Neoptera</taxon>
        <taxon>Endopterygota</taxon>
        <taxon>Coleoptera</taxon>
        <taxon>Polyphaga</taxon>
        <taxon>Cucujiformia</taxon>
        <taxon>Tenebrionidae</taxon>
        <taxon>Pimeliinae</taxon>
        <taxon>Asbolus</taxon>
    </lineage>
</organism>
<evidence type="ECO:0000256" key="6">
    <source>
        <dbReference type="ARBA" id="ARBA00022833"/>
    </source>
</evidence>
<evidence type="ECO:0000256" key="5">
    <source>
        <dbReference type="ARBA" id="ARBA00022771"/>
    </source>
</evidence>
<dbReference type="InterPro" id="IPR046341">
    <property type="entry name" value="SET_dom_sf"/>
</dbReference>
<keyword evidence="1" id="KW-0489">Methyltransferase</keyword>
<evidence type="ECO:0000313" key="11">
    <source>
        <dbReference type="Proteomes" id="UP000292052"/>
    </source>
</evidence>
<evidence type="ECO:0000256" key="4">
    <source>
        <dbReference type="ARBA" id="ARBA00022723"/>
    </source>
</evidence>